<sequence>MRVEYIKQEILQIFLPKKMKYKQIKLNTEFKIQNILKILLRDCRAEMNGIEDRFSQGKSMKQTILQHQIQVIQQDLDKMINLVRQFYNLIKNNDYLEFLFVNEILDDLHRELPDLRLFLGKMEGQQEILVNLNEIIWRRINERKNEEESI</sequence>
<keyword evidence="2" id="KW-1185">Reference proteome</keyword>
<organism evidence="1 2">
    <name type="scientific">Paramecium sonneborni</name>
    <dbReference type="NCBI Taxonomy" id="65129"/>
    <lineage>
        <taxon>Eukaryota</taxon>
        <taxon>Sar</taxon>
        <taxon>Alveolata</taxon>
        <taxon>Ciliophora</taxon>
        <taxon>Intramacronucleata</taxon>
        <taxon>Oligohymenophorea</taxon>
        <taxon>Peniculida</taxon>
        <taxon>Parameciidae</taxon>
        <taxon>Paramecium</taxon>
    </lineage>
</organism>
<accession>A0A8S1RIE8</accession>
<name>A0A8S1RIE8_9CILI</name>
<comment type="caution">
    <text evidence="1">The sequence shown here is derived from an EMBL/GenBank/DDBJ whole genome shotgun (WGS) entry which is preliminary data.</text>
</comment>
<reference evidence="1" key="1">
    <citation type="submission" date="2021-01" db="EMBL/GenBank/DDBJ databases">
        <authorList>
            <consortium name="Genoscope - CEA"/>
            <person name="William W."/>
        </authorList>
    </citation>
    <scope>NUCLEOTIDE SEQUENCE</scope>
</reference>
<evidence type="ECO:0000313" key="1">
    <source>
        <dbReference type="EMBL" id="CAD8127928.1"/>
    </source>
</evidence>
<gene>
    <name evidence="1" type="ORF">PSON_ATCC_30995.1.T1810055</name>
</gene>
<dbReference type="AlphaFoldDB" id="A0A8S1RIE8"/>
<evidence type="ECO:0000313" key="2">
    <source>
        <dbReference type="Proteomes" id="UP000692954"/>
    </source>
</evidence>
<dbReference type="EMBL" id="CAJJDN010000181">
    <property type="protein sequence ID" value="CAD8127928.1"/>
    <property type="molecule type" value="Genomic_DNA"/>
</dbReference>
<protein>
    <submittedName>
        <fullName evidence="1">Uncharacterized protein</fullName>
    </submittedName>
</protein>
<dbReference type="Proteomes" id="UP000692954">
    <property type="component" value="Unassembled WGS sequence"/>
</dbReference>
<proteinExistence type="predicted"/>